<dbReference type="CDD" id="cd05325">
    <property type="entry name" value="carb_red_sniffer_like_SDR_c"/>
    <property type="match status" value="1"/>
</dbReference>
<keyword evidence="3" id="KW-1185">Reference proteome</keyword>
<proteinExistence type="inferred from homology"/>
<gene>
    <name evidence="2" type="ORF">SLS56_009537</name>
</gene>
<organism evidence="2 3">
    <name type="scientific">Neofusicoccum ribis</name>
    <dbReference type="NCBI Taxonomy" id="45134"/>
    <lineage>
        <taxon>Eukaryota</taxon>
        <taxon>Fungi</taxon>
        <taxon>Dikarya</taxon>
        <taxon>Ascomycota</taxon>
        <taxon>Pezizomycotina</taxon>
        <taxon>Dothideomycetes</taxon>
        <taxon>Dothideomycetes incertae sedis</taxon>
        <taxon>Botryosphaeriales</taxon>
        <taxon>Botryosphaeriaceae</taxon>
        <taxon>Neofusicoccum</taxon>
    </lineage>
</organism>
<dbReference type="PANTHER" id="PTHR43544">
    <property type="entry name" value="SHORT-CHAIN DEHYDROGENASE/REDUCTASE"/>
    <property type="match status" value="1"/>
</dbReference>
<reference evidence="2 3" key="1">
    <citation type="submission" date="2024-02" db="EMBL/GenBank/DDBJ databases">
        <title>De novo assembly and annotation of 12 fungi associated with fruit tree decline syndrome in Ontario, Canada.</title>
        <authorList>
            <person name="Sulman M."/>
            <person name="Ellouze W."/>
            <person name="Ilyukhin E."/>
        </authorList>
    </citation>
    <scope>NUCLEOTIDE SEQUENCE [LARGE SCALE GENOMIC DNA]</scope>
    <source>
        <strain evidence="2 3">M1-105</strain>
    </source>
</reference>
<comment type="similarity">
    <text evidence="1">Belongs to the short-chain dehydrogenases/reductases (SDR) family.</text>
</comment>
<dbReference type="PANTHER" id="PTHR43544:SF36">
    <property type="entry name" value="CHAIN OXIDOREDUCTASE (CSGA), PUTATIVE (AFU_ORTHOLOGUE AFUA_4G00910)-RELATED"/>
    <property type="match status" value="1"/>
</dbReference>
<name>A0ABR3SH37_9PEZI</name>
<accession>A0ABR3SH37</accession>
<evidence type="ECO:0008006" key="4">
    <source>
        <dbReference type="Google" id="ProtNLM"/>
    </source>
</evidence>
<dbReference type="InterPro" id="IPR002347">
    <property type="entry name" value="SDR_fam"/>
</dbReference>
<dbReference type="SUPFAM" id="SSF51735">
    <property type="entry name" value="NAD(P)-binding Rossmann-fold domains"/>
    <property type="match status" value="1"/>
</dbReference>
<dbReference type="InterPro" id="IPR051468">
    <property type="entry name" value="Fungal_SecMetab_SDRs"/>
</dbReference>
<evidence type="ECO:0000313" key="3">
    <source>
        <dbReference type="Proteomes" id="UP001521116"/>
    </source>
</evidence>
<dbReference type="EMBL" id="JAJVDC020000163">
    <property type="protein sequence ID" value="KAL1620767.1"/>
    <property type="molecule type" value="Genomic_DNA"/>
</dbReference>
<dbReference type="PRINTS" id="PR00081">
    <property type="entry name" value="GDHRDH"/>
</dbReference>
<dbReference type="Gene3D" id="3.40.50.720">
    <property type="entry name" value="NAD(P)-binding Rossmann-like Domain"/>
    <property type="match status" value="1"/>
</dbReference>
<comment type="caution">
    <text evidence="2">The sequence shown here is derived from an EMBL/GenBank/DDBJ whole genome shotgun (WGS) entry which is preliminary data.</text>
</comment>
<evidence type="ECO:0000256" key="1">
    <source>
        <dbReference type="ARBA" id="ARBA00006484"/>
    </source>
</evidence>
<protein>
    <recommendedName>
        <fullName evidence="4">Short chain oxidoreductase</fullName>
    </recommendedName>
</protein>
<dbReference type="InterPro" id="IPR036291">
    <property type="entry name" value="NAD(P)-bd_dom_sf"/>
</dbReference>
<dbReference type="Proteomes" id="UP001521116">
    <property type="component" value="Unassembled WGS sequence"/>
</dbReference>
<evidence type="ECO:0000313" key="2">
    <source>
        <dbReference type="EMBL" id="KAL1620767.1"/>
    </source>
</evidence>
<dbReference type="Pfam" id="PF00106">
    <property type="entry name" value="adh_short"/>
    <property type="match status" value="1"/>
</dbReference>
<sequence length="237" mass="25555">MASYLITGSSRGIGLAVAALLASKPSSEVSKVFASARSNTDSLREIIAEYAGRVEYVQLDVTSEESVKEAARQVEKSLDGRGLDVLINNAGIMSKGTSVDKMEDLEKVFSINVTGVQYVSTAFLPLLRKGSLKKVINIFHPVPAYMVSKAALNMLTVQWSLTLESEGFTVVALSPGWIKTDLGGSYADLTIEQGSTATLDIILRVTAEDTGKFFNVHVAGWEKAEGINQYDGKCPPW</sequence>